<organism evidence="1 2">
    <name type="scientific">Pseudomonas syringae pv. spinaceae</name>
    <dbReference type="NCBI Taxonomy" id="264459"/>
    <lineage>
        <taxon>Bacteria</taxon>
        <taxon>Pseudomonadati</taxon>
        <taxon>Pseudomonadota</taxon>
        <taxon>Gammaproteobacteria</taxon>
        <taxon>Pseudomonadales</taxon>
        <taxon>Pseudomonadaceae</taxon>
        <taxon>Pseudomonas</taxon>
        <taxon>Pseudomonas syringae</taxon>
    </lineage>
</organism>
<evidence type="ECO:0000313" key="1">
    <source>
        <dbReference type="EMBL" id="KPY56927.1"/>
    </source>
</evidence>
<dbReference type="AlphaFoldDB" id="A0A0Q0A5P6"/>
<dbReference type="EMBL" id="LJRI01001588">
    <property type="protein sequence ID" value="KPY56927.1"/>
    <property type="molecule type" value="Genomic_DNA"/>
</dbReference>
<dbReference type="Proteomes" id="UP000050384">
    <property type="component" value="Unassembled WGS sequence"/>
</dbReference>
<proteinExistence type="predicted"/>
<accession>A0A0Q0A5P6</accession>
<name>A0A0Q0A5P6_PSESX</name>
<evidence type="ECO:0000313" key="2">
    <source>
        <dbReference type="Proteomes" id="UP000050384"/>
    </source>
</evidence>
<protein>
    <submittedName>
        <fullName evidence="1">Transcriptional regulator</fullName>
    </submittedName>
</protein>
<comment type="caution">
    <text evidence="1">The sequence shown here is derived from an EMBL/GenBank/DDBJ whole genome shotgun (WGS) entry which is preliminary data.</text>
</comment>
<gene>
    <name evidence="1" type="ORF">ALO94_201154</name>
</gene>
<reference evidence="1 2" key="1">
    <citation type="submission" date="2015-09" db="EMBL/GenBank/DDBJ databases">
        <title>Genome announcement of multiple Pseudomonas syringae strains.</title>
        <authorList>
            <person name="Thakur S."/>
            <person name="Wang P.W."/>
            <person name="Gong Y."/>
            <person name="Weir B.S."/>
            <person name="Guttman D.S."/>
        </authorList>
    </citation>
    <scope>NUCLEOTIDE SEQUENCE [LARGE SCALE GENOMIC DNA]</scope>
    <source>
        <strain evidence="1 2">ICMP16929</strain>
    </source>
</reference>
<sequence length="182" mass="18956">MLASASLRHEAISRSAQALITPVTPTTSAQVSVTTPIRLCRSSQRVRVDLLTRTWPNSSLRMNGEYSTVPETIATTNSSPMKASSSLPGNSAYMSTCRRSMTIMKPPLAEGISSASPVRASRAKVCDELGSVPAVAAVIAITPLGSSSSQPKYCMTSPGRCASAALASCSRFRCGVSAGISL</sequence>